<dbReference type="RefSeq" id="WP_034841699.1">
    <property type="nucleotide sequence ID" value="NZ_JANX01000260.1"/>
</dbReference>
<dbReference type="PANTHER" id="PTHR30086:SF20">
    <property type="entry name" value="ARGININE EXPORTER PROTEIN ARGO-RELATED"/>
    <property type="match status" value="1"/>
</dbReference>
<comment type="caution">
    <text evidence="7">The sequence shown here is derived from an EMBL/GenBank/DDBJ whole genome shotgun (WGS) entry which is preliminary data.</text>
</comment>
<feature type="transmembrane region" description="Helical" evidence="6">
    <location>
        <begin position="6"/>
        <end position="29"/>
    </location>
</feature>
<evidence type="ECO:0000256" key="4">
    <source>
        <dbReference type="ARBA" id="ARBA00022989"/>
    </source>
</evidence>
<evidence type="ECO:0000256" key="2">
    <source>
        <dbReference type="ARBA" id="ARBA00022475"/>
    </source>
</evidence>
<name>A0A0A0D4U4_9PROT</name>
<dbReference type="InterPro" id="IPR001123">
    <property type="entry name" value="LeuE-type"/>
</dbReference>
<evidence type="ECO:0000313" key="7">
    <source>
        <dbReference type="EMBL" id="KGM32808.1"/>
    </source>
</evidence>
<dbReference type="GO" id="GO:0005886">
    <property type="term" value="C:plasma membrane"/>
    <property type="evidence" value="ECO:0007669"/>
    <property type="project" value="UniProtKB-SubCell"/>
</dbReference>
<dbReference type="Proteomes" id="UP000029995">
    <property type="component" value="Unassembled WGS sequence"/>
</dbReference>
<organism evidence="7 8">
    <name type="scientific">Inquilinus limosus MP06</name>
    <dbReference type="NCBI Taxonomy" id="1398085"/>
    <lineage>
        <taxon>Bacteria</taxon>
        <taxon>Pseudomonadati</taxon>
        <taxon>Pseudomonadota</taxon>
        <taxon>Alphaproteobacteria</taxon>
        <taxon>Rhodospirillales</taxon>
        <taxon>Rhodospirillaceae</taxon>
        <taxon>Inquilinus</taxon>
    </lineage>
</organism>
<keyword evidence="5 6" id="KW-0472">Membrane</keyword>
<dbReference type="PIRSF" id="PIRSF006324">
    <property type="entry name" value="LeuE"/>
    <property type="match status" value="1"/>
</dbReference>
<dbReference type="PANTHER" id="PTHR30086">
    <property type="entry name" value="ARGININE EXPORTER PROTEIN ARGO"/>
    <property type="match status" value="1"/>
</dbReference>
<dbReference type="AlphaFoldDB" id="A0A0A0D4U4"/>
<dbReference type="EMBL" id="JANX01000260">
    <property type="protein sequence ID" value="KGM32808.1"/>
    <property type="molecule type" value="Genomic_DNA"/>
</dbReference>
<feature type="transmembrane region" description="Helical" evidence="6">
    <location>
        <begin position="72"/>
        <end position="92"/>
    </location>
</feature>
<evidence type="ECO:0000313" key="8">
    <source>
        <dbReference type="Proteomes" id="UP000029995"/>
    </source>
</evidence>
<feature type="transmembrane region" description="Helical" evidence="6">
    <location>
        <begin position="188"/>
        <end position="206"/>
    </location>
</feature>
<keyword evidence="4 6" id="KW-1133">Transmembrane helix</keyword>
<keyword evidence="2" id="KW-1003">Cell membrane</keyword>
<protein>
    <submittedName>
        <fullName evidence="7">Amino acid transporter</fullName>
    </submittedName>
</protein>
<dbReference type="OrthoDB" id="9804822at2"/>
<keyword evidence="3 6" id="KW-0812">Transmembrane</keyword>
<dbReference type="GO" id="GO:0015171">
    <property type="term" value="F:amino acid transmembrane transporter activity"/>
    <property type="evidence" value="ECO:0007669"/>
    <property type="project" value="TreeGrafter"/>
</dbReference>
<accession>A0A0A0D4U4</accession>
<evidence type="ECO:0000256" key="1">
    <source>
        <dbReference type="ARBA" id="ARBA00004651"/>
    </source>
</evidence>
<dbReference type="Pfam" id="PF01810">
    <property type="entry name" value="LysE"/>
    <property type="match status" value="1"/>
</dbReference>
<feature type="transmembrane region" description="Helical" evidence="6">
    <location>
        <begin position="146"/>
        <end position="167"/>
    </location>
</feature>
<feature type="transmembrane region" description="Helical" evidence="6">
    <location>
        <begin position="113"/>
        <end position="134"/>
    </location>
</feature>
<evidence type="ECO:0000256" key="6">
    <source>
        <dbReference type="SAM" id="Phobius"/>
    </source>
</evidence>
<evidence type="ECO:0000256" key="3">
    <source>
        <dbReference type="ARBA" id="ARBA00022692"/>
    </source>
</evidence>
<sequence>MPSFAHLLPFLVATVLIAIIPGPAILYTVAQTLARGRAAGFRAATGIAVGDLVHVTAAAAGLSAVFRWSPTLFLVVKIFGAAYLVWLGIRMVRSRRSGDALPQVAEKTARRAFAESVTVELLNPKTALFFIAFLPQFVDPSAGLPVWAQFVVLGMIVNAVFFAADVVTLLCIDRAMSRLRRSERVARWLRLASGSALVGLGAHMALSRN</sequence>
<gene>
    <name evidence="7" type="ORF">P409_19260</name>
</gene>
<evidence type="ECO:0000256" key="5">
    <source>
        <dbReference type="ARBA" id="ARBA00023136"/>
    </source>
</evidence>
<comment type="subcellular location">
    <subcellularLocation>
        <location evidence="1">Cell membrane</location>
        <topology evidence="1">Multi-pass membrane protein</topology>
    </subcellularLocation>
</comment>
<feature type="transmembrane region" description="Helical" evidence="6">
    <location>
        <begin position="41"/>
        <end position="66"/>
    </location>
</feature>
<proteinExistence type="predicted"/>
<reference evidence="7 8" key="1">
    <citation type="submission" date="2014-01" db="EMBL/GenBank/DDBJ databases">
        <title>Genome sequence determination for a cystic fibrosis isolate, Inquilinus limosus.</title>
        <authorList>
            <person name="Pino M."/>
            <person name="Di Conza J."/>
            <person name="Gutkind G."/>
        </authorList>
    </citation>
    <scope>NUCLEOTIDE SEQUENCE [LARGE SCALE GENOMIC DNA]</scope>
    <source>
        <strain evidence="7 8">MP06</strain>
    </source>
</reference>